<dbReference type="Pfam" id="PF00583">
    <property type="entry name" value="Acetyltransf_1"/>
    <property type="match status" value="1"/>
</dbReference>
<dbReference type="InterPro" id="IPR016181">
    <property type="entry name" value="Acyl_CoA_acyltransferase"/>
</dbReference>
<dbReference type="EMBL" id="CP000282">
    <property type="protein sequence ID" value="ABD79968.1"/>
    <property type="molecule type" value="Genomic_DNA"/>
</dbReference>
<evidence type="ECO:0000313" key="3">
    <source>
        <dbReference type="Proteomes" id="UP000001947"/>
    </source>
</evidence>
<keyword evidence="3" id="KW-1185">Reference proteome</keyword>
<dbReference type="HOGENOM" id="CLU_2303971_0_0_6"/>
<proteinExistence type="predicted"/>
<gene>
    <name evidence="2" type="ordered locus">Sde_0706</name>
</gene>
<dbReference type="Proteomes" id="UP000001947">
    <property type="component" value="Chromosome"/>
</dbReference>
<dbReference type="PROSITE" id="PS51186">
    <property type="entry name" value="GNAT"/>
    <property type="match status" value="1"/>
</dbReference>
<organism evidence="2 3">
    <name type="scientific">Saccharophagus degradans (strain 2-40 / ATCC 43961 / DSM 17024)</name>
    <dbReference type="NCBI Taxonomy" id="203122"/>
    <lineage>
        <taxon>Bacteria</taxon>
        <taxon>Pseudomonadati</taxon>
        <taxon>Pseudomonadota</taxon>
        <taxon>Gammaproteobacteria</taxon>
        <taxon>Cellvibrionales</taxon>
        <taxon>Cellvibrionaceae</taxon>
        <taxon>Saccharophagus</taxon>
    </lineage>
</organism>
<dbReference type="GO" id="GO:0016747">
    <property type="term" value="F:acyltransferase activity, transferring groups other than amino-acyl groups"/>
    <property type="evidence" value="ECO:0007669"/>
    <property type="project" value="InterPro"/>
</dbReference>
<dbReference type="RefSeq" id="WP_011467189.1">
    <property type="nucleotide sequence ID" value="NC_007912.1"/>
</dbReference>
<dbReference type="SUPFAM" id="SSF55729">
    <property type="entry name" value="Acyl-CoA N-acyltransferases (Nat)"/>
    <property type="match status" value="1"/>
</dbReference>
<dbReference type="CDD" id="cd04301">
    <property type="entry name" value="NAT_SF"/>
    <property type="match status" value="1"/>
</dbReference>
<dbReference type="STRING" id="203122.Sde_0706"/>
<dbReference type="eggNOG" id="COG0456">
    <property type="taxonomic scope" value="Bacteria"/>
</dbReference>
<evidence type="ECO:0000313" key="2">
    <source>
        <dbReference type="EMBL" id="ABD79968.1"/>
    </source>
</evidence>
<dbReference type="OrthoDB" id="6456007at2"/>
<feature type="domain" description="N-acetyltransferase" evidence="1">
    <location>
        <begin position="3"/>
        <end position="100"/>
    </location>
</feature>
<dbReference type="InterPro" id="IPR000182">
    <property type="entry name" value="GNAT_dom"/>
</dbReference>
<accession>Q21MW1</accession>
<dbReference type="AlphaFoldDB" id="Q21MW1"/>
<dbReference type="GeneID" id="98612390"/>
<name>Q21MW1_SACD2</name>
<protein>
    <submittedName>
        <fullName evidence="2">Histone acetyltransferase HPA2/related acetyltransferase</fullName>
    </submittedName>
</protein>
<sequence length="100" mass="10707">MTVIYKQASETDIEDIAPLVKALGYDFNFDVAYKTFKSLQTRGDSPVIVTSNGQIVGMAQALVDVRIAEGISGEIVSLCVLPGFRSKGIAKSLINTARAI</sequence>
<dbReference type="Gene3D" id="3.40.630.30">
    <property type="match status" value="1"/>
</dbReference>
<dbReference type="KEGG" id="sde:Sde_0706"/>
<keyword evidence="2" id="KW-0808">Transferase</keyword>
<reference evidence="2 3" key="1">
    <citation type="journal article" date="2008" name="PLoS Genet.">
        <title>Complete genome sequence of the complex carbohydrate-degrading marine bacterium, Saccharophagus degradans strain 2-40 T.</title>
        <authorList>
            <person name="Weiner R.M."/>
            <person name="Taylor L.E.II."/>
            <person name="Henrissat B."/>
            <person name="Hauser L."/>
            <person name="Land M."/>
            <person name="Coutinho P.M."/>
            <person name="Rancurel C."/>
            <person name="Saunders E.H."/>
            <person name="Longmire A.G."/>
            <person name="Zhang H."/>
            <person name="Bayer E.A."/>
            <person name="Gilbert H.J."/>
            <person name="Larimer F."/>
            <person name="Zhulin I.B."/>
            <person name="Ekborg N.A."/>
            <person name="Lamed R."/>
            <person name="Richardson P.M."/>
            <person name="Borovok I."/>
            <person name="Hutcheson S."/>
        </authorList>
    </citation>
    <scope>NUCLEOTIDE SEQUENCE [LARGE SCALE GENOMIC DNA]</scope>
    <source>
        <strain evidence="3">2-40 / ATCC 43961 / DSM 17024</strain>
    </source>
</reference>
<evidence type="ECO:0000259" key="1">
    <source>
        <dbReference type="PROSITE" id="PS51186"/>
    </source>
</evidence>